<keyword evidence="3" id="KW-0808">Transferase</keyword>
<dbReference type="Pfam" id="PF13439">
    <property type="entry name" value="Glyco_transf_4"/>
    <property type="match status" value="1"/>
</dbReference>
<evidence type="ECO:0000313" key="4">
    <source>
        <dbReference type="Proteomes" id="UP000318538"/>
    </source>
</evidence>
<dbReference type="OrthoDB" id="232381at2"/>
<evidence type="ECO:0000313" key="3">
    <source>
        <dbReference type="EMBL" id="QDT03406.1"/>
    </source>
</evidence>
<organism evidence="3 4">
    <name type="scientific">Rubripirellula lacrimiformis</name>
    <dbReference type="NCBI Taxonomy" id="1930273"/>
    <lineage>
        <taxon>Bacteria</taxon>
        <taxon>Pseudomonadati</taxon>
        <taxon>Planctomycetota</taxon>
        <taxon>Planctomycetia</taxon>
        <taxon>Pirellulales</taxon>
        <taxon>Pirellulaceae</taxon>
        <taxon>Rubripirellula</taxon>
    </lineage>
</organism>
<feature type="domain" description="Glycosyl transferase family 1" evidence="1">
    <location>
        <begin position="182"/>
        <end position="340"/>
    </location>
</feature>
<dbReference type="Gene3D" id="3.40.50.2000">
    <property type="entry name" value="Glycogen Phosphorylase B"/>
    <property type="match status" value="2"/>
</dbReference>
<dbReference type="SUPFAM" id="SSF53756">
    <property type="entry name" value="UDP-Glycosyltransferase/glycogen phosphorylase"/>
    <property type="match status" value="1"/>
</dbReference>
<evidence type="ECO:0000259" key="1">
    <source>
        <dbReference type="Pfam" id="PF00534"/>
    </source>
</evidence>
<dbReference type="InterPro" id="IPR028098">
    <property type="entry name" value="Glyco_trans_4-like_N"/>
</dbReference>
<proteinExistence type="predicted"/>
<dbReference type="Pfam" id="PF00534">
    <property type="entry name" value="Glycos_transf_1"/>
    <property type="match status" value="1"/>
</dbReference>
<gene>
    <name evidence="3" type="ORF">K227x_17880</name>
</gene>
<dbReference type="EMBL" id="CP036525">
    <property type="protein sequence ID" value="QDT03406.1"/>
    <property type="molecule type" value="Genomic_DNA"/>
</dbReference>
<dbReference type="InterPro" id="IPR001296">
    <property type="entry name" value="Glyco_trans_1"/>
</dbReference>
<dbReference type="PANTHER" id="PTHR45947:SF3">
    <property type="entry name" value="SULFOQUINOVOSYL TRANSFERASE SQD2"/>
    <property type="match status" value="1"/>
</dbReference>
<evidence type="ECO:0000259" key="2">
    <source>
        <dbReference type="Pfam" id="PF13439"/>
    </source>
</evidence>
<keyword evidence="4" id="KW-1185">Reference proteome</keyword>
<dbReference type="EC" id="2.4.1.11" evidence="3"/>
<sequence>MNDDPRIRVAHITFGLDVGGLEKLLVQFAKHADPNRYQLTVASLGQIGPIGEQLRSMDIPVVCMHRAEGFHPSLVGQLYRFFRKIRADVVHSHDPRPLIYAAPAARLARVRSIVHTQHGRVFGTSPRQQWLVRQASRMVHHFVGVSHDISDMAIDLGVNPKTVSVIQNGIGGDAFESDHPRRSHDERPYVVCVARLSPEKGISTLIQAAEIMVAEHPDVQIIIAGEGPCRRELQSQIDSLGLNDTVRLIGETAQVAELLHRARAFVLPSNSEGVSLTLLEAMFAGVPIVATNVGGTPEVIQNGSNGLLVPAKDPQTMAHAMMELWNDSRLCDNLITEGYRVASTRFGIDQMLRQYEAFYESGRKDRRSNAKVDSGTEAATA</sequence>
<feature type="domain" description="Glycosyltransferase subfamily 4-like N-terminal" evidence="2">
    <location>
        <begin position="18"/>
        <end position="170"/>
    </location>
</feature>
<dbReference type="Proteomes" id="UP000318538">
    <property type="component" value="Chromosome"/>
</dbReference>
<protein>
    <submittedName>
        <fullName evidence="3">Glycogen synthase</fullName>
        <ecNumber evidence="3">2.4.1.11</ecNumber>
    </submittedName>
</protein>
<dbReference type="GO" id="GO:0004373">
    <property type="term" value="F:alpha-1,4-glucan glucosyltransferase (UDP-glucose donor) activity"/>
    <property type="evidence" value="ECO:0007669"/>
    <property type="project" value="UniProtKB-EC"/>
</dbReference>
<dbReference type="PANTHER" id="PTHR45947">
    <property type="entry name" value="SULFOQUINOVOSYL TRANSFERASE SQD2"/>
    <property type="match status" value="1"/>
</dbReference>
<name>A0A517N8E1_9BACT</name>
<dbReference type="RefSeq" id="WP_145169101.1">
    <property type="nucleotide sequence ID" value="NZ_CP036525.1"/>
</dbReference>
<keyword evidence="3" id="KW-0328">Glycosyltransferase</keyword>
<dbReference type="AlphaFoldDB" id="A0A517N8E1"/>
<dbReference type="KEGG" id="rlc:K227x_17880"/>
<accession>A0A517N8E1</accession>
<reference evidence="3 4" key="1">
    <citation type="submission" date="2019-02" db="EMBL/GenBank/DDBJ databases">
        <title>Deep-cultivation of Planctomycetes and their phenomic and genomic characterization uncovers novel biology.</title>
        <authorList>
            <person name="Wiegand S."/>
            <person name="Jogler M."/>
            <person name="Boedeker C."/>
            <person name="Pinto D."/>
            <person name="Vollmers J."/>
            <person name="Rivas-Marin E."/>
            <person name="Kohn T."/>
            <person name="Peeters S.H."/>
            <person name="Heuer A."/>
            <person name="Rast P."/>
            <person name="Oberbeckmann S."/>
            <person name="Bunk B."/>
            <person name="Jeske O."/>
            <person name="Meyerdierks A."/>
            <person name="Storesund J.E."/>
            <person name="Kallscheuer N."/>
            <person name="Luecker S."/>
            <person name="Lage O.M."/>
            <person name="Pohl T."/>
            <person name="Merkel B.J."/>
            <person name="Hornburger P."/>
            <person name="Mueller R.-W."/>
            <person name="Bruemmer F."/>
            <person name="Labrenz M."/>
            <person name="Spormann A.M."/>
            <person name="Op den Camp H."/>
            <person name="Overmann J."/>
            <person name="Amann R."/>
            <person name="Jetten M.S.M."/>
            <person name="Mascher T."/>
            <person name="Medema M.H."/>
            <person name="Devos D.P."/>
            <person name="Kaster A.-K."/>
            <person name="Ovreas L."/>
            <person name="Rohde M."/>
            <person name="Galperin M.Y."/>
            <person name="Jogler C."/>
        </authorList>
    </citation>
    <scope>NUCLEOTIDE SEQUENCE [LARGE SCALE GENOMIC DNA]</scope>
    <source>
        <strain evidence="3 4">K22_7</strain>
    </source>
</reference>
<dbReference type="InterPro" id="IPR050194">
    <property type="entry name" value="Glycosyltransferase_grp1"/>
</dbReference>